<comment type="caution">
    <text evidence="3">The sequence shown here is derived from an EMBL/GenBank/DDBJ whole genome shotgun (WGS) entry which is preliminary data.</text>
</comment>
<organism evidence="3 4">
    <name type="scientific">Pseudochrobactrum kiredjianiae</name>
    <dbReference type="NCBI Taxonomy" id="386305"/>
    <lineage>
        <taxon>Bacteria</taxon>
        <taxon>Pseudomonadati</taxon>
        <taxon>Pseudomonadota</taxon>
        <taxon>Alphaproteobacteria</taxon>
        <taxon>Hyphomicrobiales</taxon>
        <taxon>Brucellaceae</taxon>
        <taxon>Pseudochrobactrum</taxon>
    </lineage>
</organism>
<evidence type="ECO:0008006" key="5">
    <source>
        <dbReference type="Google" id="ProtNLM"/>
    </source>
</evidence>
<keyword evidence="2" id="KW-0812">Transmembrane</keyword>
<feature type="transmembrane region" description="Helical" evidence="2">
    <location>
        <begin position="186"/>
        <end position="207"/>
    </location>
</feature>
<gene>
    <name evidence="3" type="ORF">ACFQ35_07880</name>
</gene>
<feature type="region of interest" description="Disordered" evidence="1">
    <location>
        <begin position="1"/>
        <end position="23"/>
    </location>
</feature>
<dbReference type="RefSeq" id="WP_289386770.1">
    <property type="nucleotide sequence ID" value="NZ_JAUCBM010000003.1"/>
</dbReference>
<evidence type="ECO:0000256" key="2">
    <source>
        <dbReference type="SAM" id="Phobius"/>
    </source>
</evidence>
<accession>A0ABW3V1K6</accession>
<sequence>MNKTEDDFTSYPSLPQPEKDLSGEERLKTAIRQAKTAQADRLDSISDIRETDIARLELLLQDLQPVFDAVPVADEQWDFCLNRGMQPRLWLDASAFIMIARDRRNYRFVRDTRLGRIILAENKDIKVISDAVTRYIASRILERERLMDDLPLQPAEQVGQQAVLSEPVVEPHAVAEPAKKALPAKLLWFAGGALLGCLVLIFVLRLYGVTLPFLPFLAELMPY</sequence>
<proteinExistence type="predicted"/>
<dbReference type="Proteomes" id="UP001597263">
    <property type="component" value="Unassembled WGS sequence"/>
</dbReference>
<keyword evidence="4" id="KW-1185">Reference proteome</keyword>
<evidence type="ECO:0000313" key="3">
    <source>
        <dbReference type="EMBL" id="MFD1227063.1"/>
    </source>
</evidence>
<keyword evidence="2" id="KW-0472">Membrane</keyword>
<evidence type="ECO:0000313" key="4">
    <source>
        <dbReference type="Proteomes" id="UP001597263"/>
    </source>
</evidence>
<name>A0ABW3V1K6_9HYPH</name>
<evidence type="ECO:0000256" key="1">
    <source>
        <dbReference type="SAM" id="MobiDB-lite"/>
    </source>
</evidence>
<dbReference type="EMBL" id="JBHTMA010000033">
    <property type="protein sequence ID" value="MFD1227063.1"/>
    <property type="molecule type" value="Genomic_DNA"/>
</dbReference>
<keyword evidence="2" id="KW-1133">Transmembrane helix</keyword>
<reference evidence="4" key="1">
    <citation type="journal article" date="2019" name="Int. J. Syst. Evol. Microbiol.">
        <title>The Global Catalogue of Microorganisms (GCM) 10K type strain sequencing project: providing services to taxonomists for standard genome sequencing and annotation.</title>
        <authorList>
            <consortium name="The Broad Institute Genomics Platform"/>
            <consortium name="The Broad Institute Genome Sequencing Center for Infectious Disease"/>
            <person name="Wu L."/>
            <person name="Ma J."/>
        </authorList>
    </citation>
    <scope>NUCLEOTIDE SEQUENCE [LARGE SCALE GENOMIC DNA]</scope>
    <source>
        <strain evidence="4">CCUG 49584</strain>
    </source>
</reference>
<protein>
    <recommendedName>
        <fullName evidence="5">DotU family type IV/VI secretion system protein</fullName>
    </recommendedName>
</protein>